<dbReference type="InterPro" id="IPR053927">
    <property type="entry name" value="FlgK_helical"/>
</dbReference>
<evidence type="ECO:0000256" key="5">
    <source>
        <dbReference type="ARBA" id="ARBA00022525"/>
    </source>
</evidence>
<dbReference type="Pfam" id="PF00460">
    <property type="entry name" value="Flg_bb_rod"/>
    <property type="match status" value="1"/>
</dbReference>
<dbReference type="EMBL" id="JAFCLK010000036">
    <property type="protein sequence ID" value="MBR1140088.1"/>
    <property type="molecule type" value="Genomic_DNA"/>
</dbReference>
<keyword evidence="10" id="KW-0966">Cell projection</keyword>
<dbReference type="PANTHER" id="PTHR30033:SF1">
    <property type="entry name" value="FLAGELLAR HOOK-ASSOCIATED PROTEIN 1"/>
    <property type="match status" value="1"/>
</dbReference>
<evidence type="ECO:0000256" key="1">
    <source>
        <dbReference type="ARBA" id="ARBA00004117"/>
    </source>
</evidence>
<reference evidence="11" key="1">
    <citation type="journal article" date="2021" name="ISME J.">
        <title>Evolutionary origin and ecological implication of a unique nif island in free-living Bradyrhizobium lineages.</title>
        <authorList>
            <person name="Tao J."/>
        </authorList>
    </citation>
    <scope>NUCLEOTIDE SEQUENCE [LARGE SCALE GENOMIC DNA]</scope>
    <source>
        <strain evidence="11">SZCCT0094</strain>
    </source>
</reference>
<evidence type="ECO:0000256" key="3">
    <source>
        <dbReference type="ARBA" id="ARBA00009677"/>
    </source>
</evidence>
<feature type="domain" description="Flagellar basal body rod protein N-terminal" evidence="7">
    <location>
        <begin position="7"/>
        <end position="36"/>
    </location>
</feature>
<dbReference type="SUPFAM" id="SSF64518">
    <property type="entry name" value="Phase 1 flagellin"/>
    <property type="match status" value="1"/>
</dbReference>
<keyword evidence="10" id="KW-0282">Flagellum</keyword>
<dbReference type="InterPro" id="IPR010930">
    <property type="entry name" value="Flg_bb/hook_C_dom"/>
</dbReference>
<proteinExistence type="inferred from homology"/>
<dbReference type="Pfam" id="PF06429">
    <property type="entry name" value="Flg_bbr_C"/>
    <property type="match status" value="1"/>
</dbReference>
<keyword evidence="11" id="KW-1185">Reference proteome</keyword>
<name>A0ABS5GFH5_9BRAD</name>
<evidence type="ECO:0000313" key="10">
    <source>
        <dbReference type="EMBL" id="MBR1140088.1"/>
    </source>
</evidence>
<keyword evidence="5" id="KW-0964">Secreted</keyword>
<gene>
    <name evidence="10" type="primary">flgK</name>
    <name evidence="10" type="ORF">JQ619_30455</name>
</gene>
<evidence type="ECO:0000256" key="6">
    <source>
        <dbReference type="ARBA" id="ARBA00023143"/>
    </source>
</evidence>
<keyword evidence="10" id="KW-0969">Cilium</keyword>
<keyword evidence="6" id="KW-0975">Bacterial flagellum</keyword>
<dbReference type="NCBIfam" id="TIGR02492">
    <property type="entry name" value="flgK_ends"/>
    <property type="match status" value="1"/>
</dbReference>
<comment type="caution">
    <text evidence="10">The sequence shown here is derived from an EMBL/GenBank/DDBJ whole genome shotgun (WGS) entry which is preliminary data.</text>
</comment>
<dbReference type="PRINTS" id="PR01005">
    <property type="entry name" value="FLGHOOKAP1"/>
</dbReference>
<sequence>MGLSSALSTAMSGLRSTQAALSIISSNVANANTPGYVAQNPNQIEVASGGFGSTVMTTGVNRQLDLFVQNQLRTETSGGAYADQIANILKQLQSVYGTPGGSGTLETSLNNFTTALQSLSNNPSNQSAQSVALSAAQGLAQQLNATTKGIQTLRSNVEQDIGNSVTQANAAISQIATLNTQLQGLNTSDPLSATLQDQRDNAINTLSKYVDIRVVSDGSNGVSVFTNSGVQLVGAGLSSQFTFSSPGTLDATSQYNSNPTKSGVGQLNIKLSNGVSLDVVSNNLLNSGQIAADLKLRDQTLVQAQTQVDQLAATMASALSDKTTAGTAVAGPPAGFDVSTTGLLAGNTINLSYTDSSNVQRQVKIVNVNDPAALPLQNATNANPSYVGVDFSLGMASVVSQLNSALGSAHLQFSNPSGTTLRITDDGTSQATVKSASATTTVQTLASGSAQLPVFTDGGALYTGAITASGSQMTGLAGRLNVNPALLNDPTKLSTYSTSPQTAAGDSTRPDFLFAQLTSATFTYSPKTGLGSAAQPFQGTVSGYLQQVVSQQGSASTLATQLSQGQSVVVSTLKEKFNSTAGVNMDSEMSNLIQVQNTYSANAHIMSVVQSMMQSLLQAYQ</sequence>
<evidence type="ECO:0000256" key="4">
    <source>
        <dbReference type="ARBA" id="ARBA00016244"/>
    </source>
</evidence>
<comment type="similarity">
    <text evidence="3">Belongs to the flagella basal body rod proteins family.</text>
</comment>
<evidence type="ECO:0000259" key="8">
    <source>
        <dbReference type="Pfam" id="PF06429"/>
    </source>
</evidence>
<evidence type="ECO:0000259" key="9">
    <source>
        <dbReference type="Pfam" id="PF22638"/>
    </source>
</evidence>
<evidence type="ECO:0000256" key="2">
    <source>
        <dbReference type="ARBA" id="ARBA00004613"/>
    </source>
</evidence>
<organism evidence="10 11">
    <name type="scientific">Bradyrhizobium denitrificans</name>
    <dbReference type="NCBI Taxonomy" id="2734912"/>
    <lineage>
        <taxon>Bacteria</taxon>
        <taxon>Pseudomonadati</taxon>
        <taxon>Pseudomonadota</taxon>
        <taxon>Alphaproteobacteria</taxon>
        <taxon>Hyphomicrobiales</taxon>
        <taxon>Nitrobacteraceae</taxon>
        <taxon>Bradyrhizobium</taxon>
    </lineage>
</organism>
<dbReference type="Pfam" id="PF22638">
    <property type="entry name" value="FlgK_D1"/>
    <property type="match status" value="1"/>
</dbReference>
<evidence type="ECO:0000259" key="7">
    <source>
        <dbReference type="Pfam" id="PF00460"/>
    </source>
</evidence>
<feature type="domain" description="Flagellar hook-associated protein FlgK helical" evidence="9">
    <location>
        <begin position="89"/>
        <end position="332"/>
    </location>
</feature>
<evidence type="ECO:0000313" key="11">
    <source>
        <dbReference type="Proteomes" id="UP001314635"/>
    </source>
</evidence>
<dbReference type="RefSeq" id="WP_172241634.1">
    <property type="nucleotide sequence ID" value="NZ_JABFDP010000033.1"/>
</dbReference>
<comment type="subcellular location">
    <subcellularLocation>
        <location evidence="1">Bacterial flagellum basal body</location>
    </subcellularLocation>
    <subcellularLocation>
        <location evidence="2">Secreted</location>
    </subcellularLocation>
</comment>
<accession>A0ABS5GFH5</accession>
<dbReference type="PANTHER" id="PTHR30033">
    <property type="entry name" value="FLAGELLAR HOOK-ASSOCIATED PROTEIN 1"/>
    <property type="match status" value="1"/>
</dbReference>
<dbReference type="InterPro" id="IPR001444">
    <property type="entry name" value="Flag_bb_rod_N"/>
</dbReference>
<protein>
    <recommendedName>
        <fullName evidence="4">Flagellar hook-associated protein 1</fullName>
    </recommendedName>
</protein>
<feature type="domain" description="Flagellar basal-body/hook protein C-terminal" evidence="8">
    <location>
        <begin position="577"/>
        <end position="618"/>
    </location>
</feature>
<dbReference type="InterPro" id="IPR002371">
    <property type="entry name" value="FlgK"/>
</dbReference>
<dbReference type="Proteomes" id="UP001314635">
    <property type="component" value="Unassembled WGS sequence"/>
</dbReference>